<name>A0ABV8JKR8_9BACL</name>
<organism evidence="1 2">
    <name type="scientific">Salinithrix halophila</name>
    <dbReference type="NCBI Taxonomy" id="1485204"/>
    <lineage>
        <taxon>Bacteria</taxon>
        <taxon>Bacillati</taxon>
        <taxon>Bacillota</taxon>
        <taxon>Bacilli</taxon>
        <taxon>Bacillales</taxon>
        <taxon>Thermoactinomycetaceae</taxon>
        <taxon>Salinithrix</taxon>
    </lineage>
</organism>
<dbReference type="EMBL" id="JBHSAP010000015">
    <property type="protein sequence ID" value="MFC4077573.1"/>
    <property type="molecule type" value="Genomic_DNA"/>
</dbReference>
<reference evidence="2" key="1">
    <citation type="journal article" date="2019" name="Int. J. Syst. Evol. Microbiol.">
        <title>The Global Catalogue of Microorganisms (GCM) 10K type strain sequencing project: providing services to taxonomists for standard genome sequencing and annotation.</title>
        <authorList>
            <consortium name="The Broad Institute Genomics Platform"/>
            <consortium name="The Broad Institute Genome Sequencing Center for Infectious Disease"/>
            <person name="Wu L."/>
            <person name="Ma J."/>
        </authorList>
    </citation>
    <scope>NUCLEOTIDE SEQUENCE [LARGE SCALE GENOMIC DNA]</scope>
    <source>
        <strain evidence="2">IBRC-M 10813</strain>
    </source>
</reference>
<proteinExistence type="predicted"/>
<comment type="caution">
    <text evidence="1">The sequence shown here is derived from an EMBL/GenBank/DDBJ whole genome shotgun (WGS) entry which is preliminary data.</text>
</comment>
<dbReference type="Proteomes" id="UP001595843">
    <property type="component" value="Unassembled WGS sequence"/>
</dbReference>
<protein>
    <submittedName>
        <fullName evidence="1">Uncharacterized protein</fullName>
    </submittedName>
</protein>
<dbReference type="RefSeq" id="WP_380705383.1">
    <property type="nucleotide sequence ID" value="NZ_JBHSAP010000015.1"/>
</dbReference>
<evidence type="ECO:0000313" key="2">
    <source>
        <dbReference type="Proteomes" id="UP001595843"/>
    </source>
</evidence>
<gene>
    <name evidence="1" type="ORF">ACFOUO_12275</name>
</gene>
<sequence>MGTTLELSDKSIEQLARCTCTRCRYRIVRGEERKSHWRDQVQESIDRIIGAYENLPVKTRSAETVLRLVQNHWVRDFRRFPSAQHYALTCVKVTDHIMQFLKEDRVVPPPLFTMKEVRAEVKELGLGVKGCFHRVEWDGIHCRIVRYTVDGHEEAVRSFFHMAVVLAVCSFGITPQVVEVRSLLCGNRQVFTTRENAFQASLDYLQLIRQSLLPEEAMAHHSVVS</sequence>
<evidence type="ECO:0000313" key="1">
    <source>
        <dbReference type="EMBL" id="MFC4077573.1"/>
    </source>
</evidence>
<accession>A0ABV8JKR8</accession>
<keyword evidence="2" id="KW-1185">Reference proteome</keyword>